<name>A0A6C0E0N2_9ZZZZ</name>
<dbReference type="AlphaFoldDB" id="A0A6C0E0N2"/>
<dbReference type="GO" id="GO:0005737">
    <property type="term" value="C:cytoplasm"/>
    <property type="evidence" value="ECO:0007669"/>
    <property type="project" value="TreeGrafter"/>
</dbReference>
<dbReference type="PANTHER" id="PTHR12117:SF0">
    <property type="entry name" value="PROLYL 3-HYDROXYLASE OGFOD1"/>
    <property type="match status" value="1"/>
</dbReference>
<proteinExistence type="predicted"/>
<dbReference type="EMBL" id="MN739720">
    <property type="protein sequence ID" value="QHT22686.1"/>
    <property type="molecule type" value="Genomic_DNA"/>
</dbReference>
<dbReference type="GO" id="GO:0031543">
    <property type="term" value="F:peptidyl-proline dioxygenase activity"/>
    <property type="evidence" value="ECO:0007669"/>
    <property type="project" value="TreeGrafter"/>
</dbReference>
<reference evidence="2" key="1">
    <citation type="journal article" date="2020" name="Nature">
        <title>Giant virus diversity and host interactions through global metagenomics.</title>
        <authorList>
            <person name="Schulz F."/>
            <person name="Roux S."/>
            <person name="Paez-Espino D."/>
            <person name="Jungbluth S."/>
            <person name="Walsh D.A."/>
            <person name="Denef V.J."/>
            <person name="McMahon K.D."/>
            <person name="Konstantinidis K.T."/>
            <person name="Eloe-Fadrosh E.A."/>
            <person name="Kyrpides N.C."/>
            <person name="Woyke T."/>
        </authorList>
    </citation>
    <scope>NUCLEOTIDE SEQUENCE</scope>
    <source>
        <strain evidence="2">GVMAG-M-3300023179-114</strain>
    </source>
</reference>
<dbReference type="Gene3D" id="2.60.120.620">
    <property type="entry name" value="q2cbj1_9rhob like domain"/>
    <property type="match status" value="1"/>
</dbReference>
<dbReference type="GO" id="GO:0006449">
    <property type="term" value="P:regulation of translational termination"/>
    <property type="evidence" value="ECO:0007669"/>
    <property type="project" value="TreeGrafter"/>
</dbReference>
<dbReference type="InterPro" id="IPR044862">
    <property type="entry name" value="Pro_4_hyd_alph_FE2OG_OXY"/>
</dbReference>
<dbReference type="InterPro" id="IPR051842">
    <property type="entry name" value="uS12_prolyl_hydroxylase"/>
</dbReference>
<sequence length="262" mass="30512">MHNNILSDRNDIHNLFLEKSPFPYGKLDHFLNTSFATNLQQEILSIPQESWDRYDNPFEQKYTLRDKYAFPPLLQQLFDALTSESFVSTLSSVTGHALLLDTTRNFWGVHTYGPGDKLDIHVDAGLHPTLGLKKQITLGIYLSYEWKEEYGCNLEIWRGDNCSKNDAKILEKMDSIAPLFNRLILFECNDYAWHGNPEPAKSPQESKRIFVTLSYLSENYKDDNKRKKAFFVARPGDPVDHDKDKLRLLRADPEMYNKVYRL</sequence>
<organism evidence="2">
    <name type="scientific">viral metagenome</name>
    <dbReference type="NCBI Taxonomy" id="1070528"/>
    <lineage>
        <taxon>unclassified sequences</taxon>
        <taxon>metagenomes</taxon>
        <taxon>organismal metagenomes</taxon>
    </lineage>
</organism>
<dbReference type="PANTHER" id="PTHR12117">
    <property type="entry name" value="HISTONE ACETYLTRANSFERASE COMPLEX"/>
    <property type="match status" value="1"/>
</dbReference>
<feature type="domain" description="Prolyl 4-hydroxylase alpha subunit Fe(2+) 2OG dioxygenase" evidence="1">
    <location>
        <begin position="108"/>
        <end position="212"/>
    </location>
</feature>
<evidence type="ECO:0000259" key="1">
    <source>
        <dbReference type="Pfam" id="PF13640"/>
    </source>
</evidence>
<dbReference type="Pfam" id="PF13640">
    <property type="entry name" value="2OG-FeII_Oxy_3"/>
    <property type="match status" value="1"/>
</dbReference>
<protein>
    <recommendedName>
        <fullName evidence="1">Prolyl 4-hydroxylase alpha subunit Fe(2+) 2OG dioxygenase domain-containing protein</fullName>
    </recommendedName>
</protein>
<accession>A0A6C0E0N2</accession>
<evidence type="ECO:0000313" key="2">
    <source>
        <dbReference type="EMBL" id="QHT22686.1"/>
    </source>
</evidence>